<dbReference type="Proteomes" id="UP000292957">
    <property type="component" value="Unassembled WGS sequence"/>
</dbReference>
<dbReference type="EMBL" id="ML143405">
    <property type="protein sequence ID" value="TBU30440.1"/>
    <property type="molecule type" value="Genomic_DNA"/>
</dbReference>
<feature type="chain" id="PRO_5040597605" evidence="1">
    <location>
        <begin position="22"/>
        <end position="131"/>
    </location>
</feature>
<dbReference type="OrthoDB" id="2753746at2759"/>
<accession>A0A4Q9NH58</accession>
<keyword evidence="4" id="KW-1185">Reference proteome</keyword>
<reference evidence="2 4" key="1">
    <citation type="submission" date="2019-01" db="EMBL/GenBank/DDBJ databases">
        <title>Draft genome sequences of three monokaryotic isolates of the white-rot basidiomycete fungus Dichomitus squalens.</title>
        <authorList>
            <consortium name="DOE Joint Genome Institute"/>
            <person name="Lopez S.C."/>
            <person name="Andreopoulos B."/>
            <person name="Pangilinan J."/>
            <person name="Lipzen A."/>
            <person name="Riley R."/>
            <person name="Ahrendt S."/>
            <person name="Ng V."/>
            <person name="Barry K."/>
            <person name="Daum C."/>
            <person name="Grigoriev I.V."/>
            <person name="Hilden K.S."/>
            <person name="Makela M.R."/>
            <person name="de Vries R.P."/>
        </authorList>
    </citation>
    <scope>NUCLEOTIDE SEQUENCE [LARGE SCALE GENOMIC DNA]</scope>
    <source>
        <strain evidence="3 4">CBS 464.89</strain>
        <strain evidence="2">OM18370.1</strain>
    </source>
</reference>
<evidence type="ECO:0000256" key="1">
    <source>
        <dbReference type="SAM" id="SignalP"/>
    </source>
</evidence>
<evidence type="ECO:0000313" key="4">
    <source>
        <dbReference type="Proteomes" id="UP000292082"/>
    </source>
</evidence>
<keyword evidence="1" id="KW-0732">Signal</keyword>
<evidence type="ECO:0000313" key="2">
    <source>
        <dbReference type="EMBL" id="TBU30440.1"/>
    </source>
</evidence>
<protein>
    <submittedName>
        <fullName evidence="2">Uncharacterized protein</fullName>
    </submittedName>
</protein>
<sequence>MHFSALSFAAAAIATASLATATPLKARADQTIVSPLSDDPIGPSIEFQFADESHTAGSTSFVRTTLRNSTFSALIGDNIPFESARPDFISTSLPVPAEFVKGFYDLVVEEVDGDGSVIFTGESTDLAYLIF</sequence>
<feature type="signal peptide" evidence="1">
    <location>
        <begin position="1"/>
        <end position="21"/>
    </location>
</feature>
<gene>
    <name evidence="3" type="ORF">BD310DRAFT_845536</name>
    <name evidence="2" type="ORF">BD311DRAFT_690672</name>
</gene>
<evidence type="ECO:0000313" key="3">
    <source>
        <dbReference type="EMBL" id="TBU61382.1"/>
    </source>
</evidence>
<dbReference type="Proteomes" id="UP000292082">
    <property type="component" value="Unassembled WGS sequence"/>
</dbReference>
<organism evidence="2">
    <name type="scientific">Dichomitus squalens</name>
    <dbReference type="NCBI Taxonomy" id="114155"/>
    <lineage>
        <taxon>Eukaryota</taxon>
        <taxon>Fungi</taxon>
        <taxon>Dikarya</taxon>
        <taxon>Basidiomycota</taxon>
        <taxon>Agaricomycotina</taxon>
        <taxon>Agaricomycetes</taxon>
        <taxon>Polyporales</taxon>
        <taxon>Polyporaceae</taxon>
        <taxon>Dichomitus</taxon>
    </lineage>
</organism>
<proteinExistence type="predicted"/>
<name>A0A4Q9NH58_9APHY</name>
<dbReference type="AlphaFoldDB" id="A0A4Q9NH58"/>
<dbReference type="EMBL" id="ML145098">
    <property type="protein sequence ID" value="TBU61382.1"/>
    <property type="molecule type" value="Genomic_DNA"/>
</dbReference>